<sequence>MGYKNDFSKEEVREKIFNLLMSTGREGISNLFNHMDKNGFFTAPCSGGNHLSKEGGLAEHSLNVYNIANDTAVTIFGFEEMCRLGDSIIIAALLHDLGKIGQFEKPLYVENILQSGKRSTAKPYAQSSDLLKVDHEVVSVVEASRFIQLTEEEQFAILYHNGMYVGLGRSLKDNETPLQILIHFADMWASRVTEEDGESND</sequence>
<dbReference type="eggNOG" id="COG3481">
    <property type="taxonomic scope" value="Bacteria"/>
</dbReference>
<feature type="domain" description="HD/PDEase" evidence="1">
    <location>
        <begin position="53"/>
        <end position="200"/>
    </location>
</feature>
<dbReference type="RefSeq" id="WP_012200999.1">
    <property type="nucleotide sequence ID" value="NC_010001.1"/>
</dbReference>
<evidence type="ECO:0000313" key="2">
    <source>
        <dbReference type="EMBL" id="ABX43348.1"/>
    </source>
</evidence>
<dbReference type="OrthoDB" id="357543at2"/>
<evidence type="ECO:0000259" key="1">
    <source>
        <dbReference type="SMART" id="SM00471"/>
    </source>
</evidence>
<dbReference type="Gene3D" id="1.10.3210.10">
    <property type="entry name" value="Hypothetical protein af1432"/>
    <property type="match status" value="1"/>
</dbReference>
<organism evidence="2 3">
    <name type="scientific">Lachnoclostridium phytofermentans (strain ATCC 700394 / DSM 18823 / ISDg)</name>
    <name type="common">Clostridium phytofermentans</name>
    <dbReference type="NCBI Taxonomy" id="357809"/>
    <lineage>
        <taxon>Bacteria</taxon>
        <taxon>Bacillati</taxon>
        <taxon>Bacillota</taxon>
        <taxon>Clostridia</taxon>
        <taxon>Lachnospirales</taxon>
        <taxon>Lachnospiraceae</taxon>
    </lineage>
</organism>
<name>A9KQ36_LACP7</name>
<dbReference type="SMART" id="SM00471">
    <property type="entry name" value="HDc"/>
    <property type="match status" value="1"/>
</dbReference>
<dbReference type="CDD" id="cd00077">
    <property type="entry name" value="HDc"/>
    <property type="match status" value="1"/>
</dbReference>
<protein>
    <submittedName>
        <fullName evidence="2">Metal dependent phosphohydrolase</fullName>
    </submittedName>
</protein>
<keyword evidence="3" id="KW-1185">Reference proteome</keyword>
<dbReference type="InterPro" id="IPR006674">
    <property type="entry name" value="HD_domain"/>
</dbReference>
<keyword evidence="2" id="KW-0378">Hydrolase</keyword>
<dbReference type="Pfam" id="PF01966">
    <property type="entry name" value="HD"/>
    <property type="match status" value="1"/>
</dbReference>
<dbReference type="HOGENOM" id="CLU_099360_0_0_9"/>
<dbReference type="STRING" id="357809.Cphy_2991"/>
<dbReference type="InterPro" id="IPR003607">
    <property type="entry name" value="HD/PDEase_dom"/>
</dbReference>
<dbReference type="EMBL" id="CP000885">
    <property type="protein sequence ID" value="ABX43348.1"/>
    <property type="molecule type" value="Genomic_DNA"/>
</dbReference>
<dbReference type="AlphaFoldDB" id="A9KQ36"/>
<accession>A9KQ36</accession>
<dbReference type="KEGG" id="cpy:Cphy_2991"/>
<proteinExistence type="predicted"/>
<dbReference type="Proteomes" id="UP000000370">
    <property type="component" value="Chromosome"/>
</dbReference>
<gene>
    <name evidence="2" type="ordered locus">Cphy_2991</name>
</gene>
<reference evidence="3" key="1">
    <citation type="submission" date="2007-11" db="EMBL/GenBank/DDBJ databases">
        <title>Complete genome sequence of Clostridium phytofermentans ISDg.</title>
        <authorList>
            <person name="Leschine S.B."/>
            <person name="Warnick T.A."/>
            <person name="Blanchard J.L."/>
            <person name="Schnell D.J."/>
            <person name="Petit E.L."/>
            <person name="LaTouf W.G."/>
            <person name="Copeland A."/>
            <person name="Lucas S."/>
            <person name="Lapidus A."/>
            <person name="Barry K."/>
            <person name="Glavina del Rio T."/>
            <person name="Dalin E."/>
            <person name="Tice H."/>
            <person name="Pitluck S."/>
            <person name="Kiss H."/>
            <person name="Brettin T."/>
            <person name="Bruce D."/>
            <person name="Detter J.C."/>
            <person name="Han C."/>
            <person name="Kuske C."/>
            <person name="Schmutz J."/>
            <person name="Larimer F."/>
            <person name="Land M."/>
            <person name="Hauser L."/>
            <person name="Kyrpides N."/>
            <person name="Kim E.A."/>
            <person name="Richardson P."/>
        </authorList>
    </citation>
    <scope>NUCLEOTIDE SEQUENCE [LARGE SCALE GENOMIC DNA]</scope>
    <source>
        <strain evidence="3">ATCC 700394 / DSM 18823 / ISDg</strain>
    </source>
</reference>
<evidence type="ECO:0000313" key="3">
    <source>
        <dbReference type="Proteomes" id="UP000000370"/>
    </source>
</evidence>
<dbReference type="GO" id="GO:0016787">
    <property type="term" value="F:hydrolase activity"/>
    <property type="evidence" value="ECO:0007669"/>
    <property type="project" value="UniProtKB-KW"/>
</dbReference>
<dbReference type="SUPFAM" id="SSF109604">
    <property type="entry name" value="HD-domain/PDEase-like"/>
    <property type="match status" value="1"/>
</dbReference>